<dbReference type="InterPro" id="IPR001353">
    <property type="entry name" value="Proteasome_sua/b"/>
</dbReference>
<reference evidence="7 8" key="1">
    <citation type="submission" date="2017-07" db="EMBL/GenBank/DDBJ databases">
        <authorList>
            <person name="Talla V."/>
            <person name="Backstrom N."/>
        </authorList>
    </citation>
    <scope>NUCLEOTIDE SEQUENCE [LARGE SCALE GENOMIC DNA]</scope>
</reference>
<dbReference type="EMBL" id="FZQP02000231">
    <property type="protein sequence ID" value="VVC88100.1"/>
    <property type="molecule type" value="Genomic_DNA"/>
</dbReference>
<keyword evidence="8" id="KW-1185">Reference proteome</keyword>
<dbReference type="AlphaFoldDB" id="A0A5E4PT48"/>
<dbReference type="GO" id="GO:0005634">
    <property type="term" value="C:nucleus"/>
    <property type="evidence" value="ECO:0007669"/>
    <property type="project" value="UniProtKB-SubCell"/>
</dbReference>
<proteinExistence type="inferred from homology"/>
<keyword evidence="1 6" id="KW-0963">Cytoplasm</keyword>
<comment type="subunit">
    <text evidence="5">The 26S proteasome consists of a 20S proteasome core and two 19S regulatory subunits. The 20S proteasome core is composed of 28 subunits that are arranged in four stacked rings, resulting in a barrel-shaped structure. The two end rings are each formed by seven alpha subunits, and the two central rings are each formed by seven beta subunits. The catalytic chamber with the active sites is on the inside of the barrel.</text>
</comment>
<evidence type="ECO:0000256" key="4">
    <source>
        <dbReference type="ARBA" id="ARBA00024953"/>
    </source>
</evidence>
<dbReference type="OrthoDB" id="7854943at2759"/>
<dbReference type="Proteomes" id="UP000324832">
    <property type="component" value="Unassembled WGS sequence"/>
</dbReference>
<dbReference type="CDD" id="cd03760">
    <property type="entry name" value="proteasome_beta_type_4"/>
    <property type="match status" value="1"/>
</dbReference>
<keyword evidence="3 6" id="KW-0539">Nucleus</keyword>
<dbReference type="GO" id="GO:0019774">
    <property type="term" value="C:proteasome core complex, beta-subunit complex"/>
    <property type="evidence" value="ECO:0007669"/>
    <property type="project" value="UniProtKB-UniRule"/>
</dbReference>
<keyword evidence="2 6" id="KW-0647">Proteasome</keyword>
<evidence type="ECO:0000256" key="2">
    <source>
        <dbReference type="ARBA" id="ARBA00022942"/>
    </source>
</evidence>
<dbReference type="GO" id="GO:0005737">
    <property type="term" value="C:cytoplasm"/>
    <property type="evidence" value="ECO:0007669"/>
    <property type="project" value="UniProtKB-SubCell"/>
</dbReference>
<dbReference type="PANTHER" id="PTHR32194:SF6">
    <property type="entry name" value="PROTEASOME SUBUNIT BETA"/>
    <property type="match status" value="1"/>
</dbReference>
<evidence type="ECO:0000256" key="5">
    <source>
        <dbReference type="ARBA" id="ARBA00026071"/>
    </source>
</evidence>
<comment type="subcellular location">
    <subcellularLocation>
        <location evidence="6">Cytoplasm</location>
    </subcellularLocation>
    <subcellularLocation>
        <location evidence="6">Nucleus</location>
    </subcellularLocation>
</comment>
<evidence type="ECO:0000256" key="1">
    <source>
        <dbReference type="ARBA" id="ARBA00022490"/>
    </source>
</evidence>
<dbReference type="Pfam" id="PF00227">
    <property type="entry name" value="Proteasome"/>
    <property type="match status" value="1"/>
</dbReference>
<dbReference type="Gene3D" id="3.60.20.10">
    <property type="entry name" value="Glutamine Phosphoribosylpyrophosphate, subunit 1, domain 1"/>
    <property type="match status" value="1"/>
</dbReference>
<gene>
    <name evidence="7" type="ORF">LSINAPIS_LOCUS1550</name>
</gene>
<dbReference type="InterPro" id="IPR016050">
    <property type="entry name" value="Proteasome_bsu_CS"/>
</dbReference>
<comment type="function">
    <text evidence="4">Non-catalytic component of the proteasome, a multicatalytic proteinase complex which is characterized by its ability to cleave peptides with Arg, Phe, Tyr, Leu, and Glu adjacent to the leaving group at neutral or slightly basic pH. The proteasome has an ATP-dependent proteolytic activity.</text>
</comment>
<dbReference type="SUPFAM" id="SSF56235">
    <property type="entry name" value="N-terminal nucleophile aminohydrolases (Ntn hydrolases)"/>
    <property type="match status" value="1"/>
</dbReference>
<dbReference type="PANTHER" id="PTHR32194">
    <property type="entry name" value="METALLOPROTEASE TLDD"/>
    <property type="match status" value="1"/>
</dbReference>
<organism evidence="7 8">
    <name type="scientific">Leptidea sinapis</name>
    <dbReference type="NCBI Taxonomy" id="189913"/>
    <lineage>
        <taxon>Eukaryota</taxon>
        <taxon>Metazoa</taxon>
        <taxon>Ecdysozoa</taxon>
        <taxon>Arthropoda</taxon>
        <taxon>Hexapoda</taxon>
        <taxon>Insecta</taxon>
        <taxon>Pterygota</taxon>
        <taxon>Neoptera</taxon>
        <taxon>Endopterygota</taxon>
        <taxon>Lepidoptera</taxon>
        <taxon>Glossata</taxon>
        <taxon>Ditrysia</taxon>
        <taxon>Papilionoidea</taxon>
        <taxon>Pieridae</taxon>
        <taxon>Dismorphiinae</taxon>
        <taxon>Leptidea</taxon>
    </lineage>
</organism>
<dbReference type="PROSITE" id="PS51476">
    <property type="entry name" value="PROTEASOME_BETA_2"/>
    <property type="match status" value="1"/>
</dbReference>
<dbReference type="PIRSF" id="PIRSF001213">
    <property type="entry name" value="Psome_endopept_beta"/>
    <property type="match status" value="1"/>
</dbReference>
<evidence type="ECO:0000256" key="3">
    <source>
        <dbReference type="ARBA" id="ARBA00023242"/>
    </source>
</evidence>
<protein>
    <recommendedName>
        <fullName evidence="6">Proteasome subunit beta</fullName>
    </recommendedName>
</protein>
<comment type="similarity">
    <text evidence="6">Belongs to the peptidase T1B family.</text>
</comment>
<name>A0A5E4PT48_9NEOP</name>
<sequence>MKMAFMGDMMSPAPLWHNGPSPGSFYNFPANQSNFSPASRPVQDCRTHSAAPITTTTSVIAVKFDKGCVIAADTLGSYGSLARFRDCPRVMKVNHLIMLGSGGDYADFQYLKDIIEQKIIDEQCMGDGLLLKPRSLHCWLTRVLYNKRSKMDPLWNNYVVAGIQDGEPFLGAVDKLGTAYEDAAIATGLGAYMATPLIRDALEQGPLDEEKAKALVRKCMEVLFYRDARSFPRYQLGVVTEAGVTIDAPVELKHDWNLAHMIVMK</sequence>
<dbReference type="PROSITE" id="PS00854">
    <property type="entry name" value="PROTEASOME_BETA_1"/>
    <property type="match status" value="1"/>
</dbReference>
<dbReference type="GO" id="GO:0051603">
    <property type="term" value="P:proteolysis involved in protein catabolic process"/>
    <property type="evidence" value="ECO:0007669"/>
    <property type="project" value="InterPro"/>
</dbReference>
<evidence type="ECO:0000256" key="6">
    <source>
        <dbReference type="PIRNR" id="PIRNR001213"/>
    </source>
</evidence>
<dbReference type="InterPro" id="IPR023333">
    <property type="entry name" value="Proteasome_suB-type"/>
</dbReference>
<dbReference type="InterPro" id="IPR016295">
    <property type="entry name" value="Proteasome_beta4"/>
</dbReference>
<evidence type="ECO:0000313" key="8">
    <source>
        <dbReference type="Proteomes" id="UP000324832"/>
    </source>
</evidence>
<accession>A0A5E4PT48</accession>
<dbReference type="InterPro" id="IPR029055">
    <property type="entry name" value="Ntn_hydrolases_N"/>
</dbReference>
<evidence type="ECO:0000313" key="7">
    <source>
        <dbReference type="EMBL" id="VVC88100.1"/>
    </source>
</evidence>